<dbReference type="InterPro" id="IPR028359">
    <property type="entry name" value="UDP_ManNAc/GlcNAc_DH"/>
</dbReference>
<dbReference type="PANTHER" id="PTHR43491">
    <property type="entry name" value="UDP-N-ACETYL-D-MANNOSAMINE DEHYDROGENASE"/>
    <property type="match status" value="1"/>
</dbReference>
<dbReference type="SUPFAM" id="SSF51735">
    <property type="entry name" value="NAD(P)-binding Rossmann-fold domains"/>
    <property type="match status" value="1"/>
</dbReference>
<dbReference type="InterPro" id="IPR001732">
    <property type="entry name" value="UDP-Glc/GDP-Man_DH_N"/>
</dbReference>
<evidence type="ECO:0000313" key="2">
    <source>
        <dbReference type="EMBL" id="TMI79538.1"/>
    </source>
</evidence>
<dbReference type="PIRSF" id="PIRSF000124">
    <property type="entry name" value="UDPglc_GDPman_dh"/>
    <property type="match status" value="1"/>
</dbReference>
<feature type="domain" description="UDP-glucose/GDP-mannose dehydrogenase N-terminal" evidence="1">
    <location>
        <begin position="2"/>
        <end position="168"/>
    </location>
</feature>
<evidence type="ECO:0000259" key="1">
    <source>
        <dbReference type="Pfam" id="PF03721"/>
    </source>
</evidence>
<dbReference type="AlphaFoldDB" id="A0A537J7L2"/>
<dbReference type="PANTHER" id="PTHR43491:SF1">
    <property type="entry name" value="UDP-N-ACETYL-D-MANNOSAMINE DEHYDROGENASE"/>
    <property type="match status" value="1"/>
</dbReference>
<dbReference type="GO" id="GO:0051287">
    <property type="term" value="F:NAD binding"/>
    <property type="evidence" value="ECO:0007669"/>
    <property type="project" value="InterPro"/>
</dbReference>
<evidence type="ECO:0000313" key="3">
    <source>
        <dbReference type="Proteomes" id="UP000320048"/>
    </source>
</evidence>
<sequence length="183" mass="19292">MGLPLAVELGRAGFRVIGLDTDADRVAAVNRGTSYIDDVQDDVTAALVAQGNLSATQDPSGAAGADAVIICVPTPLTRAKQPDLSYVDAAVGQLVPHLRRGQLIVLESTTYPGTTEERVKPILERSGLLAGRDFHLAFSPERLDPGNAQRSIRSVPKIVGGLTPRCAELACLLYQAISPKVVP</sequence>
<feature type="non-terminal residue" evidence="2">
    <location>
        <position position="183"/>
    </location>
</feature>
<dbReference type="Gene3D" id="3.40.50.720">
    <property type="entry name" value="NAD(P)-binding Rossmann-like Domain"/>
    <property type="match status" value="1"/>
</dbReference>
<protein>
    <recommendedName>
        <fullName evidence="1">UDP-glucose/GDP-mannose dehydrogenase N-terminal domain-containing protein</fullName>
    </recommendedName>
</protein>
<dbReference type="Pfam" id="PF03721">
    <property type="entry name" value="UDPG_MGDP_dh_N"/>
    <property type="match status" value="1"/>
</dbReference>
<dbReference type="GO" id="GO:0000271">
    <property type="term" value="P:polysaccharide biosynthetic process"/>
    <property type="evidence" value="ECO:0007669"/>
    <property type="project" value="InterPro"/>
</dbReference>
<gene>
    <name evidence="2" type="ORF">E6H04_10415</name>
</gene>
<dbReference type="EMBL" id="VBAO01000278">
    <property type="protein sequence ID" value="TMI79538.1"/>
    <property type="molecule type" value="Genomic_DNA"/>
</dbReference>
<dbReference type="Proteomes" id="UP000320048">
    <property type="component" value="Unassembled WGS sequence"/>
</dbReference>
<dbReference type="InterPro" id="IPR017476">
    <property type="entry name" value="UDP-Glc/GDP-Man"/>
</dbReference>
<dbReference type="PIRSF" id="PIRSF500136">
    <property type="entry name" value="UDP_ManNAc_DH"/>
    <property type="match status" value="1"/>
</dbReference>
<reference evidence="2 3" key="1">
    <citation type="journal article" date="2019" name="Nat. Microbiol.">
        <title>Mediterranean grassland soil C-N compound turnover is dependent on rainfall and depth, and is mediated by genomically divergent microorganisms.</title>
        <authorList>
            <person name="Diamond S."/>
            <person name="Andeer P.F."/>
            <person name="Li Z."/>
            <person name="Crits-Christoph A."/>
            <person name="Burstein D."/>
            <person name="Anantharaman K."/>
            <person name="Lane K.R."/>
            <person name="Thomas B.C."/>
            <person name="Pan C."/>
            <person name="Northen T.R."/>
            <person name="Banfield J.F."/>
        </authorList>
    </citation>
    <scope>NUCLEOTIDE SEQUENCE [LARGE SCALE GENOMIC DNA]</scope>
    <source>
        <strain evidence="2">NP_7</strain>
    </source>
</reference>
<dbReference type="GO" id="GO:0016628">
    <property type="term" value="F:oxidoreductase activity, acting on the CH-CH group of donors, NAD or NADP as acceptor"/>
    <property type="evidence" value="ECO:0007669"/>
    <property type="project" value="InterPro"/>
</dbReference>
<comment type="caution">
    <text evidence="2">The sequence shown here is derived from an EMBL/GenBank/DDBJ whole genome shotgun (WGS) entry which is preliminary data.</text>
</comment>
<dbReference type="GO" id="GO:0016616">
    <property type="term" value="F:oxidoreductase activity, acting on the CH-OH group of donors, NAD or NADP as acceptor"/>
    <property type="evidence" value="ECO:0007669"/>
    <property type="project" value="InterPro"/>
</dbReference>
<dbReference type="InterPro" id="IPR036291">
    <property type="entry name" value="NAD(P)-bd_dom_sf"/>
</dbReference>
<organism evidence="2 3">
    <name type="scientific">Candidatus Segetimicrobium genomatis</name>
    <dbReference type="NCBI Taxonomy" id="2569760"/>
    <lineage>
        <taxon>Bacteria</taxon>
        <taxon>Bacillati</taxon>
        <taxon>Candidatus Sysuimicrobiota</taxon>
        <taxon>Candidatus Sysuimicrobiia</taxon>
        <taxon>Candidatus Sysuimicrobiales</taxon>
        <taxon>Candidatus Segetimicrobiaceae</taxon>
        <taxon>Candidatus Segetimicrobium</taxon>
    </lineage>
</organism>
<accession>A0A537J7L2</accession>
<proteinExistence type="predicted"/>
<name>A0A537J7L2_9BACT</name>